<dbReference type="Pfam" id="PF05970">
    <property type="entry name" value="PIF1"/>
    <property type="match status" value="1"/>
</dbReference>
<reference evidence="2 3" key="1">
    <citation type="submission" date="2020-05" db="EMBL/GenBank/DDBJ databases">
        <title>Distinct polysaccharide utilization as determinants for interspecies competition between intestinal Prevotella spp.</title>
        <authorList>
            <person name="Galvez E.J.C."/>
            <person name="Iljazovic A."/>
            <person name="Strowig T."/>
        </authorList>
    </citation>
    <scope>NUCLEOTIDE SEQUENCE [LARGE SCALE GENOMIC DNA]</scope>
    <source>
        <strain evidence="2 3">PCHR</strain>
    </source>
</reference>
<dbReference type="CDD" id="cd18809">
    <property type="entry name" value="SF1_C_RecD"/>
    <property type="match status" value="1"/>
</dbReference>
<dbReference type="SUPFAM" id="SSF52540">
    <property type="entry name" value="P-loop containing nucleoside triphosphate hydrolases"/>
    <property type="match status" value="2"/>
</dbReference>
<proteinExistence type="predicted"/>
<dbReference type="SMART" id="SM00382">
    <property type="entry name" value="AAA"/>
    <property type="match status" value="1"/>
</dbReference>
<sequence>MKAEHNAAMELARELVETTGTHLFLTGRAGTGKTTFLRRLKSDCPKRMVVLAPTGIAAINAGGVTIHSFFQLPFAPYLPGNSFAADGKVAYRFRFGKEKINIIRSMDLLVIDEISMVRADLLDAVDAVMRRYRDRFKPFGGVQLLMIGDLRQLAPVVKDDEWQLLSRYYDTPYFFSSSALKDTEYCTVELTEVYRQSDHRFLELLNSIRENRITPDVLASLNSRYIPDFHPSKDEGYIRLVTHNHTAHDINADELSRLPGPSFTFSARIEGKFPEYSYPTDPQLELKRGAQVMFVKNDTSGEHRYCNGTIGEVTAVAKGMIEVRCNDSGEVVDVKPEEWANARYVLDDSSREIREEIDGVFVQYPLKTAWAITIHKSQGLTFDRAIIDAGGAFAHGQTYVALSRCRTLEGLVLSMPLTERAVITDSKVETFTREARQSTPDAVRLDTLRRTFYISTLGSLFDFASAETAFAVLTRIVDEHLYRLYPRQLAALKAEMERFKENITAVATRFALQYTRLIDASKHYEDDPVIRQRVHAGAEYFKEQLVPALVLMGKMRLETDNKEIKKRLKDALAELDMQLSVKDALLSYIIETGFSPVDFMRQKALLAIDGAAPSAVKKNKTARKSKSEDTLKQTVAADTGDVDNPQLYQKLTEWRRAEAARLGIPAYMVLQQKALLGICRHVPRTAEMLSRIPYIGKKGVEKYGEDILRIVREAEDA</sequence>
<feature type="domain" description="HRDC" evidence="1">
    <location>
        <begin position="641"/>
        <end position="717"/>
    </location>
</feature>
<dbReference type="RefSeq" id="WP_172344326.1">
    <property type="nucleotide sequence ID" value="NZ_CASYYZ010000002.1"/>
</dbReference>
<dbReference type="Gene3D" id="3.40.50.300">
    <property type="entry name" value="P-loop containing nucleotide triphosphate hydrolases"/>
    <property type="match status" value="2"/>
</dbReference>
<name>A0ABX2B066_9BACT</name>
<keyword evidence="3" id="KW-1185">Reference proteome</keyword>
<dbReference type="InterPro" id="IPR002121">
    <property type="entry name" value="HRDC_dom"/>
</dbReference>
<accession>A0ABX2B066</accession>
<dbReference type="InterPro" id="IPR027417">
    <property type="entry name" value="P-loop_NTPase"/>
</dbReference>
<evidence type="ECO:0000313" key="2">
    <source>
        <dbReference type="EMBL" id="NPE24837.1"/>
    </source>
</evidence>
<evidence type="ECO:0000259" key="1">
    <source>
        <dbReference type="PROSITE" id="PS50967"/>
    </source>
</evidence>
<dbReference type="InterPro" id="IPR044876">
    <property type="entry name" value="HRDC_dom_sf"/>
</dbReference>
<comment type="caution">
    <text evidence="2">The sequence shown here is derived from an EMBL/GenBank/DDBJ whole genome shotgun (WGS) entry which is preliminary data.</text>
</comment>
<dbReference type="PANTHER" id="PTHR47642">
    <property type="entry name" value="ATP-DEPENDENT DNA HELICASE"/>
    <property type="match status" value="1"/>
</dbReference>
<dbReference type="InterPro" id="IPR003593">
    <property type="entry name" value="AAA+_ATPase"/>
</dbReference>
<evidence type="ECO:0000313" key="3">
    <source>
        <dbReference type="Proteomes" id="UP000820977"/>
    </source>
</evidence>
<protein>
    <submittedName>
        <fullName evidence="2">AAA family ATPase</fullName>
    </submittedName>
</protein>
<dbReference type="Pfam" id="PF00570">
    <property type="entry name" value="HRDC"/>
    <property type="match status" value="1"/>
</dbReference>
<gene>
    <name evidence="2" type="ORF">HPS54_04790</name>
</gene>
<dbReference type="InterPro" id="IPR010285">
    <property type="entry name" value="DNA_helicase_pif1-like_DEAD"/>
</dbReference>
<dbReference type="SUPFAM" id="SSF47819">
    <property type="entry name" value="HRDC-like"/>
    <property type="match status" value="1"/>
</dbReference>
<dbReference type="Gene3D" id="1.10.150.80">
    <property type="entry name" value="HRDC domain"/>
    <property type="match status" value="1"/>
</dbReference>
<organism evidence="2 3">
    <name type="scientific">Xylanibacter caecicola</name>
    <dbReference type="NCBI Taxonomy" id="2736294"/>
    <lineage>
        <taxon>Bacteria</taxon>
        <taxon>Pseudomonadati</taxon>
        <taxon>Bacteroidota</taxon>
        <taxon>Bacteroidia</taxon>
        <taxon>Bacteroidales</taxon>
        <taxon>Prevotellaceae</taxon>
        <taxon>Xylanibacter</taxon>
    </lineage>
</organism>
<dbReference type="InterPro" id="IPR051055">
    <property type="entry name" value="PIF1_helicase"/>
</dbReference>
<dbReference type="Proteomes" id="UP000820977">
    <property type="component" value="Unassembled WGS sequence"/>
</dbReference>
<dbReference type="PANTHER" id="PTHR47642:SF6">
    <property type="entry name" value="ATP-DEPENDENT DNA HELICASE"/>
    <property type="match status" value="1"/>
</dbReference>
<dbReference type="InterPro" id="IPR010997">
    <property type="entry name" value="HRDC-like_sf"/>
</dbReference>
<dbReference type="EMBL" id="JABKKJ010000005">
    <property type="protein sequence ID" value="NPE24837.1"/>
    <property type="molecule type" value="Genomic_DNA"/>
</dbReference>
<dbReference type="PROSITE" id="PS50967">
    <property type="entry name" value="HRDC"/>
    <property type="match status" value="1"/>
</dbReference>